<dbReference type="Proteomes" id="UP000009022">
    <property type="component" value="Unassembled WGS sequence"/>
</dbReference>
<dbReference type="PANTHER" id="PTHR15092:SF37">
    <property type="entry name" value="TARGET OF EGR1 PROTEIN 1"/>
    <property type="match status" value="1"/>
</dbReference>
<dbReference type="OrthoDB" id="414075at2759"/>
<organism evidence="7 8">
    <name type="scientific">Trichoplax adhaerens</name>
    <name type="common">Trichoplax reptans</name>
    <dbReference type="NCBI Taxonomy" id="10228"/>
    <lineage>
        <taxon>Eukaryota</taxon>
        <taxon>Metazoa</taxon>
        <taxon>Placozoa</taxon>
        <taxon>Uniplacotomia</taxon>
        <taxon>Trichoplacea</taxon>
        <taxon>Trichoplacidae</taxon>
        <taxon>Trichoplax</taxon>
    </lineage>
</organism>
<name>B3S1D1_TRIAD</name>
<dbReference type="GeneID" id="6755109"/>
<comment type="similarity">
    <text evidence="1">Belongs to the CAF1 family.</text>
</comment>
<dbReference type="Gene3D" id="3.30.420.10">
    <property type="entry name" value="Ribonuclease H-like superfamily/Ribonuclease H"/>
    <property type="match status" value="1"/>
</dbReference>
<evidence type="ECO:0000256" key="1">
    <source>
        <dbReference type="ARBA" id="ARBA00008372"/>
    </source>
</evidence>
<dbReference type="GO" id="GO:0015030">
    <property type="term" value="C:Cajal body"/>
    <property type="evidence" value="ECO:0000318"/>
    <property type="project" value="GO_Central"/>
</dbReference>
<protein>
    <recommendedName>
        <fullName evidence="6">C3H1-type domain-containing protein</fullName>
    </recommendedName>
</protein>
<dbReference type="HOGENOM" id="CLU_044804_1_0_1"/>
<dbReference type="GO" id="GO:0034472">
    <property type="term" value="P:snRNA 3'-end processing"/>
    <property type="evidence" value="ECO:0000318"/>
    <property type="project" value="GO_Central"/>
</dbReference>
<dbReference type="GO" id="GO:0000175">
    <property type="term" value="F:3'-5'-RNA exonuclease activity"/>
    <property type="evidence" value="ECO:0000318"/>
    <property type="project" value="GO_Central"/>
</dbReference>
<dbReference type="GO" id="GO:0008270">
    <property type="term" value="F:zinc ion binding"/>
    <property type="evidence" value="ECO:0007669"/>
    <property type="project" value="UniProtKB-KW"/>
</dbReference>
<evidence type="ECO:0000256" key="4">
    <source>
        <dbReference type="ARBA" id="ARBA00022833"/>
    </source>
</evidence>
<keyword evidence="8" id="KW-1185">Reference proteome</keyword>
<dbReference type="SUPFAM" id="SSF53098">
    <property type="entry name" value="Ribonuclease H-like"/>
    <property type="match status" value="1"/>
</dbReference>
<dbReference type="eggNOG" id="KOG1990">
    <property type="taxonomic scope" value="Eukaryota"/>
</dbReference>
<feature type="domain" description="C3H1-type" evidence="6">
    <location>
        <begin position="289"/>
        <end position="317"/>
    </location>
</feature>
<gene>
    <name evidence="7" type="ORF">TRIADDRAFT_57787</name>
</gene>
<evidence type="ECO:0000313" key="7">
    <source>
        <dbReference type="EMBL" id="EDV23307.1"/>
    </source>
</evidence>
<dbReference type="Gene3D" id="6.10.250.3220">
    <property type="match status" value="1"/>
</dbReference>
<dbReference type="InterPro" id="IPR012337">
    <property type="entry name" value="RNaseH-like_sf"/>
</dbReference>
<dbReference type="InterPro" id="IPR036397">
    <property type="entry name" value="RNaseH_sf"/>
</dbReference>
<dbReference type="KEGG" id="tad:TRIADDRAFT_57787"/>
<accession>B3S1D1</accession>
<dbReference type="InterPro" id="IPR006941">
    <property type="entry name" value="RNase_CAF1"/>
</dbReference>
<dbReference type="RefSeq" id="XP_002114217.1">
    <property type="nucleotide sequence ID" value="XM_002114181.1"/>
</dbReference>
<evidence type="ECO:0000259" key="6">
    <source>
        <dbReference type="PROSITE" id="PS50103"/>
    </source>
</evidence>
<reference evidence="7 8" key="1">
    <citation type="journal article" date="2008" name="Nature">
        <title>The Trichoplax genome and the nature of placozoans.</title>
        <authorList>
            <person name="Srivastava M."/>
            <person name="Begovic E."/>
            <person name="Chapman J."/>
            <person name="Putnam N.H."/>
            <person name="Hellsten U."/>
            <person name="Kawashima T."/>
            <person name="Kuo A."/>
            <person name="Mitros T."/>
            <person name="Salamov A."/>
            <person name="Carpenter M.L."/>
            <person name="Signorovitch A.Y."/>
            <person name="Moreno M.A."/>
            <person name="Kamm K."/>
            <person name="Grimwood J."/>
            <person name="Schmutz J."/>
            <person name="Shapiro H."/>
            <person name="Grigoriev I.V."/>
            <person name="Buss L.W."/>
            <person name="Schierwater B."/>
            <person name="Dellaporta S.L."/>
            <person name="Rokhsar D.S."/>
        </authorList>
    </citation>
    <scope>NUCLEOTIDE SEQUENCE [LARGE SCALE GENOMIC DNA]</scope>
    <source>
        <strain evidence="7 8">Grell-BS-1999</strain>
    </source>
</reference>
<dbReference type="PANTHER" id="PTHR15092">
    <property type="entry name" value="POLY A -SPECIFIC RIBONUCLEASE/TARGET OF EGR1, MEMBER 1"/>
    <property type="match status" value="1"/>
</dbReference>
<keyword evidence="4 5" id="KW-0862">Zinc</keyword>
<dbReference type="PROSITE" id="PS50103">
    <property type="entry name" value="ZF_C3H1"/>
    <property type="match status" value="1"/>
</dbReference>
<evidence type="ECO:0000256" key="2">
    <source>
        <dbReference type="ARBA" id="ARBA00022723"/>
    </source>
</evidence>
<dbReference type="EMBL" id="DS985247">
    <property type="protein sequence ID" value="EDV23307.1"/>
    <property type="molecule type" value="Genomic_DNA"/>
</dbReference>
<keyword evidence="3 5" id="KW-0863">Zinc-finger</keyword>
<dbReference type="InterPro" id="IPR000571">
    <property type="entry name" value="Znf_CCCH"/>
</dbReference>
<dbReference type="InterPro" id="IPR051181">
    <property type="entry name" value="CAF1_poly(A)_ribonucleases"/>
</dbReference>
<evidence type="ECO:0000256" key="5">
    <source>
        <dbReference type="PROSITE-ProRule" id="PRU00723"/>
    </source>
</evidence>
<dbReference type="Pfam" id="PF04857">
    <property type="entry name" value="CAF1"/>
    <property type="match status" value="2"/>
</dbReference>
<dbReference type="FunCoup" id="B3S1D1">
    <property type="interactions" value="1487"/>
</dbReference>
<dbReference type="SUPFAM" id="SSF90229">
    <property type="entry name" value="CCCH zinc finger"/>
    <property type="match status" value="1"/>
</dbReference>
<evidence type="ECO:0000256" key="3">
    <source>
        <dbReference type="ARBA" id="ARBA00022771"/>
    </source>
</evidence>
<dbReference type="AlphaFoldDB" id="B3S1D1"/>
<dbReference type="CTD" id="6755109"/>
<keyword evidence="2 5" id="KW-0479">Metal-binding</keyword>
<dbReference type="OMA" id="PDICKNF"/>
<evidence type="ECO:0000313" key="8">
    <source>
        <dbReference type="Proteomes" id="UP000009022"/>
    </source>
</evidence>
<dbReference type="GO" id="GO:0017069">
    <property type="term" value="F:snRNA binding"/>
    <property type="evidence" value="ECO:0000318"/>
    <property type="project" value="GO_Central"/>
</dbReference>
<proteinExistence type="inferred from homology"/>
<dbReference type="InParanoid" id="B3S1D1"/>
<feature type="zinc finger region" description="C3H1-type" evidence="5">
    <location>
        <begin position="289"/>
        <end position="317"/>
    </location>
</feature>
<sequence length="442" mass="50470">MHSSAMSQLVLPWKVAVVIVDKSNVKQLFPSIIHAINSASFVAIDLELSGLGNRKDLGAASLDDRYKVLSHVAATRAIIALGISCFHRLQVYDNEDGDAEYTTVMTQTFNMMTLCDEAYTVDPESLQFLVHHGFNFNRQYSSGISFRRGNDKTGDENPKIGNYLRRLLLELIKSKKPIIVHNGLADLVFLYQNLYLELPLKLDTFVADLSEMFEGGIYDTKYIARVKGDESSTYLQYVFRKLQRENVQNRSNNDRHIITKQCDYPKILHESIDLVDCSVFPFDSETNLSRPVNVCQPFATRGYCPSGIECNKSHNIDDVLFMEEQALTNKRSKKRKIENDNGEATEKAKSETCNQVNRKLLLHRSGIHRAGFDAYMTGFIFAYYSFKHSNQDKELTESVSKILGLRDCRNRIHLNRKTMPLQIVKSQFAKSSNLHKKKLKEI</sequence>
<dbReference type="InterPro" id="IPR036855">
    <property type="entry name" value="Znf_CCCH_sf"/>
</dbReference>
<dbReference type="PhylomeDB" id="B3S1D1"/>
<dbReference type="STRING" id="10228.B3S1D1"/>